<accession>A0ABW7QB07</accession>
<dbReference type="Proteomes" id="UP001610861">
    <property type="component" value="Unassembled WGS sequence"/>
</dbReference>
<evidence type="ECO:0008006" key="6">
    <source>
        <dbReference type="Google" id="ProtNLM"/>
    </source>
</evidence>
<keyword evidence="3" id="KW-0472">Membrane</keyword>
<evidence type="ECO:0000313" key="4">
    <source>
        <dbReference type="EMBL" id="MFH8252057.1"/>
    </source>
</evidence>
<feature type="compositionally biased region" description="Low complexity" evidence="2">
    <location>
        <begin position="21"/>
        <end position="30"/>
    </location>
</feature>
<organism evidence="4 5">
    <name type="scientific">Microbacterium alkaliflavum</name>
    <dbReference type="NCBI Taxonomy" id="3248839"/>
    <lineage>
        <taxon>Bacteria</taxon>
        <taxon>Bacillati</taxon>
        <taxon>Actinomycetota</taxon>
        <taxon>Actinomycetes</taxon>
        <taxon>Micrococcales</taxon>
        <taxon>Microbacteriaceae</taxon>
        <taxon>Microbacterium</taxon>
    </lineage>
</organism>
<proteinExistence type="predicted"/>
<comment type="caution">
    <text evidence="4">The sequence shown here is derived from an EMBL/GenBank/DDBJ whole genome shotgun (WGS) entry which is preliminary data.</text>
</comment>
<reference evidence="4 5" key="1">
    <citation type="submission" date="2024-09" db="EMBL/GenBank/DDBJ databases">
        <authorList>
            <person name="Pan X."/>
        </authorList>
    </citation>
    <scope>NUCLEOTIDE SEQUENCE [LARGE SCALE GENOMIC DNA]</scope>
    <source>
        <strain evidence="4 5">B2969</strain>
    </source>
</reference>
<dbReference type="InterPro" id="IPR049813">
    <property type="entry name" value="Elp-1-like_TD"/>
</dbReference>
<feature type="coiled-coil region" evidence="1">
    <location>
        <begin position="97"/>
        <end position="124"/>
    </location>
</feature>
<feature type="transmembrane region" description="Helical" evidence="3">
    <location>
        <begin position="72"/>
        <end position="95"/>
    </location>
</feature>
<protein>
    <recommendedName>
        <fullName evidence="6">Peptidase</fullName>
    </recommendedName>
</protein>
<evidence type="ECO:0000256" key="2">
    <source>
        <dbReference type="SAM" id="MobiDB-lite"/>
    </source>
</evidence>
<gene>
    <name evidence="4" type="ORF">ACH3VR_16960</name>
</gene>
<dbReference type="RefSeq" id="WP_397557509.1">
    <property type="nucleotide sequence ID" value="NZ_JBIQWL010000007.1"/>
</dbReference>
<dbReference type="CDD" id="cd21931">
    <property type="entry name" value="TD_EMAP-like"/>
    <property type="match status" value="1"/>
</dbReference>
<dbReference type="EMBL" id="JBIQWL010000007">
    <property type="protein sequence ID" value="MFH8252057.1"/>
    <property type="molecule type" value="Genomic_DNA"/>
</dbReference>
<name>A0ABW7QB07_9MICO</name>
<keyword evidence="5" id="KW-1185">Reference proteome</keyword>
<keyword evidence="1" id="KW-0175">Coiled coil</keyword>
<keyword evidence="3" id="KW-1133">Transmembrane helix</keyword>
<evidence type="ECO:0000256" key="3">
    <source>
        <dbReference type="SAM" id="Phobius"/>
    </source>
</evidence>
<feature type="region of interest" description="Disordered" evidence="2">
    <location>
        <begin position="1"/>
        <end position="68"/>
    </location>
</feature>
<keyword evidence="3" id="KW-0812">Transmembrane</keyword>
<sequence>MDDQPAPAGNAAESPPPTPEQPAAGEAGAPGAPPPADELGALPPADQPGLGEAEEPGLRPPADPSPRRSRGAVVAISLLAVALLLAVGFGAWLAVQFVQAQDRISEQERRISDQQDEIEHQKDLIDEKESFGAAMNALMGTAAKFDGALMATIVPWSDYQLLVDRAWAHRWEASKVEADTREAEADAAGLETLLTAAQQEAGSNATGTAYESTIDRLGGGFVRSVVDEQICTGSGDGILGCVYGSDPYLVHFDAGGNAEPYMNDELRTGIAYHEFAHVLQFTNPAATDAALPAFDGDWEVMADCFALTFLDGWTLDHRIWVSSYEYWDVNIGYGQVCSESQRQTVRDWYAGLGVAPRTLEVGGTPE</sequence>
<evidence type="ECO:0000313" key="5">
    <source>
        <dbReference type="Proteomes" id="UP001610861"/>
    </source>
</evidence>
<evidence type="ECO:0000256" key="1">
    <source>
        <dbReference type="SAM" id="Coils"/>
    </source>
</evidence>